<feature type="transmembrane region" description="Helical" evidence="6">
    <location>
        <begin position="281"/>
        <end position="305"/>
    </location>
</feature>
<evidence type="ECO:0000259" key="7">
    <source>
        <dbReference type="Pfam" id="PF03176"/>
    </source>
</evidence>
<dbReference type="Gene3D" id="1.20.1640.10">
    <property type="entry name" value="Multidrug efflux transporter AcrB transmembrane domain"/>
    <property type="match status" value="2"/>
</dbReference>
<keyword evidence="5 6" id="KW-0472">Membrane</keyword>
<reference evidence="9" key="1">
    <citation type="journal article" date="2019" name="Int. J. Syst. Evol. Microbiol.">
        <title>The Global Catalogue of Microorganisms (GCM) 10K type strain sequencing project: providing services to taxonomists for standard genome sequencing and annotation.</title>
        <authorList>
            <consortium name="The Broad Institute Genomics Platform"/>
            <consortium name="The Broad Institute Genome Sequencing Center for Infectious Disease"/>
            <person name="Wu L."/>
            <person name="Ma J."/>
        </authorList>
    </citation>
    <scope>NUCLEOTIDE SEQUENCE [LARGE SCALE GENOMIC DNA]</scope>
    <source>
        <strain evidence="9">TBRC 1276</strain>
    </source>
</reference>
<dbReference type="PANTHER" id="PTHR33406">
    <property type="entry name" value="MEMBRANE PROTEIN MJ1562-RELATED"/>
    <property type="match status" value="1"/>
</dbReference>
<feature type="transmembrane region" description="Helical" evidence="6">
    <location>
        <begin position="576"/>
        <end position="597"/>
    </location>
</feature>
<evidence type="ECO:0000256" key="6">
    <source>
        <dbReference type="SAM" id="Phobius"/>
    </source>
</evidence>
<comment type="caution">
    <text evidence="8">The sequence shown here is derived from an EMBL/GenBank/DDBJ whole genome shotgun (WGS) entry which is preliminary data.</text>
</comment>
<evidence type="ECO:0000256" key="5">
    <source>
        <dbReference type="ARBA" id="ARBA00023136"/>
    </source>
</evidence>
<feature type="transmembrane region" description="Helical" evidence="6">
    <location>
        <begin position="650"/>
        <end position="673"/>
    </location>
</feature>
<evidence type="ECO:0000256" key="2">
    <source>
        <dbReference type="ARBA" id="ARBA00022475"/>
    </source>
</evidence>
<feature type="transmembrane region" description="Helical" evidence="6">
    <location>
        <begin position="550"/>
        <end position="570"/>
    </location>
</feature>
<dbReference type="InterPro" id="IPR004869">
    <property type="entry name" value="MMPL_dom"/>
</dbReference>
<evidence type="ECO:0000313" key="8">
    <source>
        <dbReference type="EMBL" id="MFC4015883.1"/>
    </source>
</evidence>
<dbReference type="PANTHER" id="PTHR33406:SF13">
    <property type="entry name" value="MEMBRANE PROTEIN YDFJ"/>
    <property type="match status" value="1"/>
</dbReference>
<feature type="transmembrane region" description="Helical" evidence="6">
    <location>
        <begin position="26"/>
        <end position="44"/>
    </location>
</feature>
<feature type="transmembrane region" description="Helical" evidence="6">
    <location>
        <begin position="518"/>
        <end position="538"/>
    </location>
</feature>
<keyword evidence="4 6" id="KW-1133">Transmembrane helix</keyword>
<evidence type="ECO:0000313" key="9">
    <source>
        <dbReference type="Proteomes" id="UP001595851"/>
    </source>
</evidence>
<feature type="transmembrane region" description="Helical" evidence="6">
    <location>
        <begin position="625"/>
        <end position="644"/>
    </location>
</feature>
<protein>
    <submittedName>
        <fullName evidence="8">MMPL family transporter</fullName>
    </submittedName>
</protein>
<proteinExistence type="predicted"/>
<feature type="transmembrane region" description="Helical" evidence="6">
    <location>
        <begin position="311"/>
        <end position="336"/>
    </location>
</feature>
<comment type="subcellular location">
    <subcellularLocation>
        <location evidence="1">Cell membrane</location>
        <topology evidence="1">Multi-pass membrane protein</topology>
    </subcellularLocation>
</comment>
<accession>A0ABV8GPY1</accession>
<dbReference type="InterPro" id="IPR050545">
    <property type="entry name" value="Mycobact_MmpL"/>
</dbReference>
<feature type="transmembrane region" description="Helical" evidence="6">
    <location>
        <begin position="194"/>
        <end position="227"/>
    </location>
</feature>
<keyword evidence="3 6" id="KW-0812">Transmembrane</keyword>
<dbReference type="Pfam" id="PF03176">
    <property type="entry name" value="MMPL"/>
    <property type="match status" value="2"/>
</dbReference>
<dbReference type="InterPro" id="IPR001036">
    <property type="entry name" value="Acrflvin-R"/>
</dbReference>
<feature type="domain" description="Membrane transport protein MMPL" evidence="7">
    <location>
        <begin position="56"/>
        <end position="371"/>
    </location>
</feature>
<feature type="domain" description="Membrane transport protein MMPL" evidence="7">
    <location>
        <begin position="447"/>
        <end position="688"/>
    </location>
</feature>
<dbReference type="EMBL" id="JBHSBI010000051">
    <property type="protein sequence ID" value="MFC4015883.1"/>
    <property type="molecule type" value="Genomic_DNA"/>
</dbReference>
<feature type="transmembrane region" description="Helical" evidence="6">
    <location>
        <begin position="370"/>
        <end position="388"/>
    </location>
</feature>
<sequence>MRETSTSPSPAARLAAWAIRHATPVISLWVIFGVTAALLLPSLLSAMRPPQARLPGSASAHAAALIERGFPEWGSEQMLLAFSSATLRADDPAYLDAVSVTVRALATRPEVTLVDALPALAGQDPRHLYALVAVTGDTRRHLPGQRQLAEQTVWHASAGDVRVHLAGVTPAFAELVRADEADLRRIELVTAPLVLALLVAGLGVAGAALITLAVAVAAVLAGVGLFAAAAPLLPVDSTLLIVTVTVCLGLGVDYAVLIVLRHRHHRAGGRAPVEAALRAAATAGTTVSWCALAVMGTAACLLVIPEPVTRHMAVAVVVAAAVTLAAALTLLPCLLVRCDRVLGWGPLPWHRERGGAGWVRWGRHLTRRPWPYAIGISALLLLAATPALDLHLGIRYDRAALAGTDVGQALAQMERDRLGGATFVALPHPSGGPPVDVAALVERLRADPLVADANSLDNGRDLTLVIVVERPAPDSAEAAALLGRIRGEAARLLPPGQPVHTAGATSLLHDAATIAATSLWQVIALALACSFVLLAIMFRSLLIPLKAVCVNLLAIAAALGLLALACSLLGTEVNPLIPLLVFTVVFGLSLDYEVFLVHRIAEHYRRTGDHDAAIVEGLRHTARPITLAAAVLATTFAGLLLSHRHDLRQAGFAVAVAVVLDATLIRVALVPALMRLFGHRNWWPATCRLRMSSCVGKSRRFQTVQEE</sequence>
<evidence type="ECO:0000256" key="3">
    <source>
        <dbReference type="ARBA" id="ARBA00022692"/>
    </source>
</evidence>
<dbReference type="SUPFAM" id="SSF82866">
    <property type="entry name" value="Multidrug efflux transporter AcrB transmembrane domain"/>
    <property type="match status" value="2"/>
</dbReference>
<evidence type="ECO:0000256" key="1">
    <source>
        <dbReference type="ARBA" id="ARBA00004651"/>
    </source>
</evidence>
<gene>
    <name evidence="8" type="ORF">ACFOY2_52340</name>
</gene>
<keyword evidence="2" id="KW-1003">Cell membrane</keyword>
<feature type="transmembrane region" description="Helical" evidence="6">
    <location>
        <begin position="239"/>
        <end position="260"/>
    </location>
</feature>
<dbReference type="Proteomes" id="UP001595851">
    <property type="component" value="Unassembled WGS sequence"/>
</dbReference>
<dbReference type="PRINTS" id="PR00702">
    <property type="entry name" value="ACRIFLAVINRP"/>
</dbReference>
<name>A0ABV8GPY1_9ACTN</name>
<keyword evidence="9" id="KW-1185">Reference proteome</keyword>
<dbReference type="RefSeq" id="WP_379535684.1">
    <property type="nucleotide sequence ID" value="NZ_JBHSBI010000051.1"/>
</dbReference>
<organism evidence="8 9">
    <name type="scientific">Nonomuraea purpurea</name>
    <dbReference type="NCBI Taxonomy" id="1849276"/>
    <lineage>
        <taxon>Bacteria</taxon>
        <taxon>Bacillati</taxon>
        <taxon>Actinomycetota</taxon>
        <taxon>Actinomycetes</taxon>
        <taxon>Streptosporangiales</taxon>
        <taxon>Streptosporangiaceae</taxon>
        <taxon>Nonomuraea</taxon>
    </lineage>
</organism>
<evidence type="ECO:0000256" key="4">
    <source>
        <dbReference type="ARBA" id="ARBA00022989"/>
    </source>
</evidence>